<evidence type="ECO:0000313" key="1">
    <source>
        <dbReference type="EMBL" id="GLJ56410.1"/>
    </source>
</evidence>
<evidence type="ECO:0000313" key="2">
    <source>
        <dbReference type="Proteomes" id="UP001234787"/>
    </source>
</evidence>
<accession>A0AAD3RPC1</accession>
<gene>
    <name evidence="1" type="ORF">SUGI_1223000</name>
</gene>
<dbReference type="EMBL" id="BSEH01000022">
    <property type="protein sequence ID" value="GLJ56410.1"/>
    <property type="molecule type" value="Genomic_DNA"/>
</dbReference>
<comment type="caution">
    <text evidence="1">The sequence shown here is derived from an EMBL/GenBank/DDBJ whole genome shotgun (WGS) entry which is preliminary data.</text>
</comment>
<dbReference type="AlphaFoldDB" id="A0AAD3RPC1"/>
<dbReference type="Proteomes" id="UP001234787">
    <property type="component" value="Unassembled WGS sequence"/>
</dbReference>
<sequence length="114" mass="13344">MSAEIRVLPRCVRALSVADSSSYAQCRLTDERKRMRLSEVELEQGKDEKREKKLGQVVEWRHFSKSSRRDGYIQCMTEAFKEKRFYLIPKPLGSSVQLYKDDKVLSRGIHHAIK</sequence>
<protein>
    <submittedName>
        <fullName evidence="1">Uncharacterized protein</fullName>
    </submittedName>
</protein>
<keyword evidence="2" id="KW-1185">Reference proteome</keyword>
<organism evidence="1 2">
    <name type="scientific">Cryptomeria japonica</name>
    <name type="common">Japanese cedar</name>
    <name type="synonym">Cupressus japonica</name>
    <dbReference type="NCBI Taxonomy" id="3369"/>
    <lineage>
        <taxon>Eukaryota</taxon>
        <taxon>Viridiplantae</taxon>
        <taxon>Streptophyta</taxon>
        <taxon>Embryophyta</taxon>
        <taxon>Tracheophyta</taxon>
        <taxon>Spermatophyta</taxon>
        <taxon>Pinopsida</taxon>
        <taxon>Pinidae</taxon>
        <taxon>Conifers II</taxon>
        <taxon>Cupressales</taxon>
        <taxon>Cupressaceae</taxon>
        <taxon>Cryptomeria</taxon>
    </lineage>
</organism>
<proteinExistence type="predicted"/>
<reference evidence="1" key="1">
    <citation type="submission" date="2022-12" db="EMBL/GenBank/DDBJ databases">
        <title>Chromosome-Level Genome Assembly of Japanese Cedar (Cryptomeriajaponica D. Don).</title>
        <authorList>
            <person name="Fujino T."/>
            <person name="Yamaguchi K."/>
            <person name="Yokoyama T."/>
            <person name="Hamanaka T."/>
            <person name="Harazono Y."/>
            <person name="Kamada H."/>
            <person name="Kobayashi W."/>
            <person name="Ujino-Ihara T."/>
            <person name="Uchiyama K."/>
            <person name="Matsumoto A."/>
            <person name="Izuno A."/>
            <person name="Tsumura Y."/>
            <person name="Toyoda A."/>
            <person name="Shigenobu S."/>
            <person name="Moriguchi Y."/>
            <person name="Ueno S."/>
            <person name="Kasahara M."/>
        </authorList>
    </citation>
    <scope>NUCLEOTIDE SEQUENCE</scope>
</reference>
<name>A0AAD3RPC1_CRYJA</name>